<dbReference type="EMBL" id="LT629690">
    <property type="protein sequence ID" value="SDF12582.1"/>
    <property type="molecule type" value="Genomic_DNA"/>
</dbReference>
<name>A0A1G7IIQ0_9BACT</name>
<proteinExistence type="predicted"/>
<accession>A0A1G7IIQ0</accession>
<feature type="transmembrane region" description="Helical" evidence="1">
    <location>
        <begin position="21"/>
        <end position="39"/>
    </location>
</feature>
<keyword evidence="3" id="KW-1185">Reference proteome</keyword>
<evidence type="ECO:0000313" key="3">
    <source>
        <dbReference type="Proteomes" id="UP000182427"/>
    </source>
</evidence>
<protein>
    <recommendedName>
        <fullName evidence="4">DUF3311 domain-containing protein</fullName>
    </recommendedName>
</protein>
<keyword evidence="1" id="KW-0812">Transmembrane</keyword>
<sequence>MHLRYAWRMQEPVENEKRNRGWLWLLLLPVIALVFPGLYNRETPTLFGFPFFYWYQLLWVFIATAILGLVYKLVKD</sequence>
<evidence type="ECO:0008006" key="4">
    <source>
        <dbReference type="Google" id="ProtNLM"/>
    </source>
</evidence>
<evidence type="ECO:0000313" key="2">
    <source>
        <dbReference type="EMBL" id="SDF12582.1"/>
    </source>
</evidence>
<keyword evidence="1" id="KW-1133">Transmembrane helix</keyword>
<dbReference type="AlphaFoldDB" id="A0A1G7IIQ0"/>
<organism evidence="2 3">
    <name type="scientific">Terriglobus roseus</name>
    <dbReference type="NCBI Taxonomy" id="392734"/>
    <lineage>
        <taxon>Bacteria</taxon>
        <taxon>Pseudomonadati</taxon>
        <taxon>Acidobacteriota</taxon>
        <taxon>Terriglobia</taxon>
        <taxon>Terriglobales</taxon>
        <taxon>Acidobacteriaceae</taxon>
        <taxon>Terriglobus</taxon>
    </lineage>
</organism>
<gene>
    <name evidence="2" type="ORF">SAMN05444167_1464</name>
</gene>
<reference evidence="2 3" key="1">
    <citation type="submission" date="2016-10" db="EMBL/GenBank/DDBJ databases">
        <authorList>
            <person name="de Groot N.N."/>
        </authorList>
    </citation>
    <scope>NUCLEOTIDE SEQUENCE [LARGE SCALE GENOMIC DNA]</scope>
    <source>
        <strain evidence="2 3">GAS232</strain>
    </source>
</reference>
<keyword evidence="1" id="KW-0472">Membrane</keyword>
<dbReference type="Pfam" id="PF11755">
    <property type="entry name" value="DUF3311"/>
    <property type="match status" value="1"/>
</dbReference>
<feature type="transmembrane region" description="Helical" evidence="1">
    <location>
        <begin position="51"/>
        <end position="74"/>
    </location>
</feature>
<evidence type="ECO:0000256" key="1">
    <source>
        <dbReference type="SAM" id="Phobius"/>
    </source>
</evidence>
<dbReference type="Proteomes" id="UP000182427">
    <property type="component" value="Chromosome I"/>
</dbReference>
<dbReference type="InterPro" id="IPR021741">
    <property type="entry name" value="DUF3311"/>
</dbReference>